<proteinExistence type="inferred from homology"/>
<dbReference type="EMBL" id="OU503053">
    <property type="protein sequence ID" value="CAI9781977.1"/>
    <property type="molecule type" value="Genomic_DNA"/>
</dbReference>
<reference evidence="4" key="1">
    <citation type="submission" date="2023-05" db="EMBL/GenBank/DDBJ databases">
        <authorList>
            <person name="Huff M."/>
        </authorList>
    </citation>
    <scope>NUCLEOTIDE SEQUENCE</scope>
</reference>
<dbReference type="GO" id="GO:0080044">
    <property type="term" value="F:quercetin 7-O-glucosyltransferase activity"/>
    <property type="evidence" value="ECO:0007669"/>
    <property type="project" value="TreeGrafter"/>
</dbReference>
<protein>
    <recommendedName>
        <fullName evidence="3">Glycosyltransferase N-terminal domain-containing protein</fullName>
    </recommendedName>
</protein>
<evidence type="ECO:0000313" key="5">
    <source>
        <dbReference type="Proteomes" id="UP000834106"/>
    </source>
</evidence>
<evidence type="ECO:0000256" key="1">
    <source>
        <dbReference type="ARBA" id="ARBA00009995"/>
    </source>
</evidence>
<dbReference type="AlphaFoldDB" id="A0AAD2E7R7"/>
<keyword evidence="5" id="KW-1185">Reference proteome</keyword>
<dbReference type="PANTHER" id="PTHR11926">
    <property type="entry name" value="GLUCOSYL/GLUCURONOSYL TRANSFERASES"/>
    <property type="match status" value="1"/>
</dbReference>
<dbReference type="Proteomes" id="UP000834106">
    <property type="component" value="Chromosome 18"/>
</dbReference>
<accession>A0AAD2E7R7</accession>
<name>A0AAD2E7R7_9LAMI</name>
<evidence type="ECO:0000313" key="4">
    <source>
        <dbReference type="EMBL" id="CAI9781977.1"/>
    </source>
</evidence>
<keyword evidence="2" id="KW-0808">Transferase</keyword>
<gene>
    <name evidence="4" type="ORF">FPE_LOCUS29407</name>
</gene>
<dbReference type="Gene3D" id="3.40.50.2000">
    <property type="entry name" value="Glycogen Phosphorylase B"/>
    <property type="match status" value="1"/>
</dbReference>
<dbReference type="SUPFAM" id="SSF53756">
    <property type="entry name" value="UDP-Glycosyltransferase/glycogen phosphorylase"/>
    <property type="match status" value="1"/>
</dbReference>
<sequence>MVRPHVLLVTFPAQGHINPLLTFAKTLVRNGIEVTFSTSLYAQRRMSKASDDITNGITFAAFSDGFDDGCKSNDDRDRYMMEFRSRSSNTIRETILASAEQRRPVTCLVYSLLLPLW</sequence>
<keyword evidence="2" id="KW-0328">Glycosyltransferase</keyword>
<evidence type="ECO:0000259" key="3">
    <source>
        <dbReference type="Pfam" id="PF26168"/>
    </source>
</evidence>
<dbReference type="InterPro" id="IPR058980">
    <property type="entry name" value="Glyco_transf_N"/>
</dbReference>
<feature type="domain" description="Glycosyltransferase N-terminal" evidence="3">
    <location>
        <begin position="6"/>
        <end position="44"/>
    </location>
</feature>
<dbReference type="Pfam" id="PF26168">
    <property type="entry name" value="Glyco_transf_N"/>
    <property type="match status" value="1"/>
</dbReference>
<comment type="similarity">
    <text evidence="1">Belongs to the UDP-glycosyltransferase family.</text>
</comment>
<organism evidence="4 5">
    <name type="scientific">Fraxinus pennsylvanica</name>
    <dbReference type="NCBI Taxonomy" id="56036"/>
    <lineage>
        <taxon>Eukaryota</taxon>
        <taxon>Viridiplantae</taxon>
        <taxon>Streptophyta</taxon>
        <taxon>Embryophyta</taxon>
        <taxon>Tracheophyta</taxon>
        <taxon>Spermatophyta</taxon>
        <taxon>Magnoliopsida</taxon>
        <taxon>eudicotyledons</taxon>
        <taxon>Gunneridae</taxon>
        <taxon>Pentapetalae</taxon>
        <taxon>asterids</taxon>
        <taxon>lamiids</taxon>
        <taxon>Lamiales</taxon>
        <taxon>Oleaceae</taxon>
        <taxon>Oleeae</taxon>
        <taxon>Fraxinus</taxon>
    </lineage>
</organism>
<evidence type="ECO:0000256" key="2">
    <source>
        <dbReference type="ARBA" id="ARBA00022676"/>
    </source>
</evidence>
<dbReference type="GO" id="GO:0080043">
    <property type="term" value="F:quercetin 3-O-glucosyltransferase activity"/>
    <property type="evidence" value="ECO:0007669"/>
    <property type="project" value="TreeGrafter"/>
</dbReference>
<dbReference type="PANTHER" id="PTHR11926:SF870">
    <property type="entry name" value="UDP-GLYCOSYLTRANSFERASE 75B1"/>
    <property type="match status" value="1"/>
</dbReference>